<evidence type="ECO:0000313" key="2">
    <source>
        <dbReference type="EMBL" id="KAG1530573.1"/>
    </source>
</evidence>
<organism evidence="2 3">
    <name type="scientific">Rhizopus delemar</name>
    <dbReference type="NCBI Taxonomy" id="936053"/>
    <lineage>
        <taxon>Eukaryota</taxon>
        <taxon>Fungi</taxon>
        <taxon>Fungi incertae sedis</taxon>
        <taxon>Mucoromycota</taxon>
        <taxon>Mucoromycotina</taxon>
        <taxon>Mucoromycetes</taxon>
        <taxon>Mucorales</taxon>
        <taxon>Mucorineae</taxon>
        <taxon>Rhizopodaceae</taxon>
        <taxon>Rhizopus</taxon>
    </lineage>
</organism>
<accession>A0A9P6XQS6</accession>
<dbReference type="Proteomes" id="UP000740926">
    <property type="component" value="Unassembled WGS sequence"/>
</dbReference>
<dbReference type="InterPro" id="IPR010069">
    <property type="entry name" value="CdiA_FHA1_rpt"/>
</dbReference>
<proteinExistence type="predicted"/>
<sequence length="95" mass="9317">MWPVRTGTPGTGTPGTGTPGTGTPGTGGTAPVTPPLAAGLLNIAGTLNNDGGRIEATGDLQLSARNSLDNSDGGGQRAGAAAGQQQRTHDVRAWL</sequence>
<evidence type="ECO:0000256" key="1">
    <source>
        <dbReference type="SAM" id="MobiDB-lite"/>
    </source>
</evidence>
<dbReference type="EMBL" id="JAANIU010012229">
    <property type="protein sequence ID" value="KAG1530573.1"/>
    <property type="molecule type" value="Genomic_DNA"/>
</dbReference>
<feature type="compositionally biased region" description="Gly residues" evidence="1">
    <location>
        <begin position="9"/>
        <end position="28"/>
    </location>
</feature>
<keyword evidence="3" id="KW-1185">Reference proteome</keyword>
<gene>
    <name evidence="2" type="ORF">G6F50_017226</name>
</gene>
<feature type="region of interest" description="Disordered" evidence="1">
    <location>
        <begin position="65"/>
        <end position="95"/>
    </location>
</feature>
<dbReference type="AlphaFoldDB" id="A0A9P6XQS6"/>
<evidence type="ECO:0000313" key="3">
    <source>
        <dbReference type="Proteomes" id="UP000740926"/>
    </source>
</evidence>
<reference evidence="2 3" key="1">
    <citation type="journal article" date="2020" name="Microb. Genom.">
        <title>Genetic diversity of clinical and environmental Mucorales isolates obtained from an investigation of mucormycosis cases among solid organ transplant recipients.</title>
        <authorList>
            <person name="Nguyen M.H."/>
            <person name="Kaul D."/>
            <person name="Muto C."/>
            <person name="Cheng S.J."/>
            <person name="Richter R.A."/>
            <person name="Bruno V.M."/>
            <person name="Liu G."/>
            <person name="Beyhan S."/>
            <person name="Sundermann A.J."/>
            <person name="Mounaud S."/>
            <person name="Pasculle A.W."/>
            <person name="Nierman W.C."/>
            <person name="Driscoll E."/>
            <person name="Cumbie R."/>
            <person name="Clancy C.J."/>
            <person name="Dupont C.L."/>
        </authorList>
    </citation>
    <scope>NUCLEOTIDE SEQUENCE [LARGE SCALE GENOMIC DNA]</scope>
    <source>
        <strain evidence="2 3">GL24</strain>
    </source>
</reference>
<dbReference type="NCBIfam" id="TIGR01731">
    <property type="entry name" value="fil_hemag_20aa"/>
    <property type="match status" value="1"/>
</dbReference>
<feature type="region of interest" description="Disordered" evidence="1">
    <location>
        <begin position="1"/>
        <end position="36"/>
    </location>
</feature>
<name>A0A9P6XQS6_9FUNG</name>
<protein>
    <submittedName>
        <fullName evidence="2">Uncharacterized protein</fullName>
    </submittedName>
</protein>
<comment type="caution">
    <text evidence="2">The sequence shown here is derived from an EMBL/GenBank/DDBJ whole genome shotgun (WGS) entry which is preliminary data.</text>
</comment>